<dbReference type="InterPro" id="IPR051406">
    <property type="entry name" value="PLD_domain"/>
</dbReference>
<dbReference type="Proteomes" id="UP001595872">
    <property type="component" value="Unassembled WGS sequence"/>
</dbReference>
<organism evidence="9 10">
    <name type="scientific">Actinomadura gamaensis</name>
    <dbReference type="NCBI Taxonomy" id="1763541"/>
    <lineage>
        <taxon>Bacteria</taxon>
        <taxon>Bacillati</taxon>
        <taxon>Actinomycetota</taxon>
        <taxon>Actinomycetes</taxon>
        <taxon>Streptosporangiales</taxon>
        <taxon>Thermomonosporaceae</taxon>
        <taxon>Actinomadura</taxon>
    </lineage>
</organism>
<evidence type="ECO:0000259" key="8">
    <source>
        <dbReference type="Pfam" id="PF13091"/>
    </source>
</evidence>
<accession>A0ABV9U4E0</accession>
<comment type="caution">
    <text evidence="9">The sequence shown here is derived from an EMBL/GenBank/DDBJ whole genome shotgun (WGS) entry which is preliminary data.</text>
</comment>
<dbReference type="InterPro" id="IPR025202">
    <property type="entry name" value="PLD-like_dom"/>
</dbReference>
<keyword evidence="10" id="KW-1185">Reference proteome</keyword>
<evidence type="ECO:0000256" key="6">
    <source>
        <dbReference type="ARBA" id="ARBA00023098"/>
    </source>
</evidence>
<evidence type="ECO:0000313" key="10">
    <source>
        <dbReference type="Proteomes" id="UP001595872"/>
    </source>
</evidence>
<feature type="chain" id="PRO_5045967204" description="phospholipase D" evidence="7">
    <location>
        <begin position="26"/>
        <end position="435"/>
    </location>
</feature>
<keyword evidence="6" id="KW-0443">Lipid metabolism</keyword>
<reference evidence="10" key="1">
    <citation type="journal article" date="2019" name="Int. J. Syst. Evol. Microbiol.">
        <title>The Global Catalogue of Microorganisms (GCM) 10K type strain sequencing project: providing services to taxonomists for standard genome sequencing and annotation.</title>
        <authorList>
            <consortium name="The Broad Institute Genomics Platform"/>
            <consortium name="The Broad Institute Genome Sequencing Center for Infectious Disease"/>
            <person name="Wu L."/>
            <person name="Ma J."/>
        </authorList>
    </citation>
    <scope>NUCLEOTIDE SEQUENCE [LARGE SCALE GENOMIC DNA]</scope>
    <source>
        <strain evidence="10">KLKA75</strain>
    </source>
</reference>
<dbReference type="EMBL" id="JBHSIT010000007">
    <property type="protein sequence ID" value="MFC4910706.1"/>
    <property type="molecule type" value="Genomic_DNA"/>
</dbReference>
<keyword evidence="5" id="KW-0442">Lipid degradation</keyword>
<evidence type="ECO:0000256" key="2">
    <source>
        <dbReference type="ARBA" id="ARBA00008664"/>
    </source>
</evidence>
<dbReference type="Gene3D" id="3.30.870.10">
    <property type="entry name" value="Endonuclease Chain A"/>
    <property type="match status" value="2"/>
</dbReference>
<feature type="signal peptide" evidence="7">
    <location>
        <begin position="1"/>
        <end position="25"/>
    </location>
</feature>
<protein>
    <recommendedName>
        <fullName evidence="3">phospholipase D</fullName>
        <ecNumber evidence="3">3.1.4.4</ecNumber>
    </recommendedName>
</protein>
<evidence type="ECO:0000256" key="3">
    <source>
        <dbReference type="ARBA" id="ARBA00012027"/>
    </source>
</evidence>
<keyword evidence="7" id="KW-0732">Signal</keyword>
<dbReference type="Pfam" id="PF13091">
    <property type="entry name" value="PLDc_2"/>
    <property type="match status" value="2"/>
</dbReference>
<dbReference type="RefSeq" id="WP_378259257.1">
    <property type="nucleotide sequence ID" value="NZ_JBHSIT010000007.1"/>
</dbReference>
<evidence type="ECO:0000256" key="4">
    <source>
        <dbReference type="ARBA" id="ARBA00022801"/>
    </source>
</evidence>
<name>A0ABV9U4E0_9ACTN</name>
<gene>
    <name evidence="9" type="ORF">ACFPCY_25555</name>
</gene>
<sequence length="435" mass="47618">MRRVALVSSGLVVAVALTVADSASASAQVAGRPGTAEAASLTGTRLAAAPGRAVPAVKTAKRRRIYVTQGPRFNLPSKNKRKAGALDLYIKSLIRHAPPKSEVDVAVFRLRESGMAKELVAAKKRKVKVRVVVDHDSLNQNRGVYNYLARNLGTSTKRSSWIVVCPKDRGCIAPSAKGVWGKNHNKFYAFSRTFDSRNVVVQTSGNATGGMYATYNDAYTLANTKLYRAYRGYFYALAKHRPNGNYYRQIWSGRRAVAFFPKAHGDPVVDVLNRVQCWRGTKIRLSSGIFSRTEVAQALSRLDDQGCDVQVVAATFGTSTLKALAKPGRHGGPNVHYFTGSSVNKAHSKYLLIDGYYNWRRHRLVLTGSHSYTVDALRHNDEAMLTLMDDSAYSRYSANFAKVFGAAHGKLWIMPGVQSQGNVPTAPVGASDEDD</sequence>
<dbReference type="PANTHER" id="PTHR43856:SF1">
    <property type="entry name" value="MITOCHONDRIAL CARDIOLIPIN HYDROLASE"/>
    <property type="match status" value="1"/>
</dbReference>
<dbReference type="SUPFAM" id="SSF56024">
    <property type="entry name" value="Phospholipase D/nuclease"/>
    <property type="match status" value="2"/>
</dbReference>
<evidence type="ECO:0000256" key="1">
    <source>
        <dbReference type="ARBA" id="ARBA00000798"/>
    </source>
</evidence>
<evidence type="ECO:0000313" key="9">
    <source>
        <dbReference type="EMBL" id="MFC4910706.1"/>
    </source>
</evidence>
<dbReference type="PANTHER" id="PTHR43856">
    <property type="entry name" value="CARDIOLIPIN HYDROLASE"/>
    <property type="match status" value="1"/>
</dbReference>
<evidence type="ECO:0000256" key="5">
    <source>
        <dbReference type="ARBA" id="ARBA00022963"/>
    </source>
</evidence>
<dbReference type="EC" id="3.1.4.4" evidence="3"/>
<evidence type="ECO:0000256" key="7">
    <source>
        <dbReference type="SAM" id="SignalP"/>
    </source>
</evidence>
<feature type="domain" description="Phospholipase D-like" evidence="8">
    <location>
        <begin position="281"/>
        <end position="402"/>
    </location>
</feature>
<proteinExistence type="inferred from homology"/>
<keyword evidence="4" id="KW-0378">Hydrolase</keyword>
<comment type="similarity">
    <text evidence="2">Belongs to the phospholipase D family.</text>
</comment>
<feature type="domain" description="Phospholipase D-like" evidence="8">
    <location>
        <begin position="93"/>
        <end position="231"/>
    </location>
</feature>
<comment type="catalytic activity">
    <reaction evidence="1">
        <text>a 1,2-diacyl-sn-glycero-3-phosphocholine + H2O = a 1,2-diacyl-sn-glycero-3-phosphate + choline + H(+)</text>
        <dbReference type="Rhea" id="RHEA:14445"/>
        <dbReference type="ChEBI" id="CHEBI:15354"/>
        <dbReference type="ChEBI" id="CHEBI:15377"/>
        <dbReference type="ChEBI" id="CHEBI:15378"/>
        <dbReference type="ChEBI" id="CHEBI:57643"/>
        <dbReference type="ChEBI" id="CHEBI:58608"/>
        <dbReference type="EC" id="3.1.4.4"/>
    </reaction>
</comment>